<evidence type="ECO:0000256" key="1">
    <source>
        <dbReference type="ARBA" id="ARBA00022723"/>
    </source>
</evidence>
<sequence length="290" mass="31119">MLLSALRHLLTLLLALLFAAVLLAVWGLLIEPRWVAAREVAVPVSGWQGPARLKVAVASDWHIAHEFRHVMTIARAEGIVEAINAAAPDVVLLPGDFIHGRGEDGTTPEQIAAVLGRLRAPHGVYAVLGNHDWWTDGPRFTRALRAAGIRVLLNEAVPLPGTAVWVVGVGDRMSGHSDPRRAVRGLPPGAQALVLMHDPASALDLPALPGLVVAAHTHGGQVRVPFLGSVVAPHGWPKDKTRGWVEVGGRPIYITSGLGVSIYPVRINVRPEWVMFTVSGVEQKTATRRP</sequence>
<comment type="caution">
    <text evidence="4">The sequence shown here is derived from an EMBL/GenBank/DDBJ whole genome shotgun (WGS) entry which is preliminary data.</text>
</comment>
<dbReference type="AlphaFoldDB" id="A0A2G9C3F5"/>
<proteinExistence type="predicted"/>
<keyword evidence="5" id="KW-1185">Reference proteome</keyword>
<organism evidence="4 5">
    <name type="scientific">Roseateles chitinivorans</name>
    <dbReference type="NCBI Taxonomy" id="2917965"/>
    <lineage>
        <taxon>Bacteria</taxon>
        <taxon>Pseudomonadati</taxon>
        <taxon>Pseudomonadota</taxon>
        <taxon>Betaproteobacteria</taxon>
        <taxon>Burkholderiales</taxon>
        <taxon>Sphaerotilaceae</taxon>
        <taxon>Roseateles</taxon>
    </lineage>
</organism>
<evidence type="ECO:0000259" key="3">
    <source>
        <dbReference type="Pfam" id="PF00149"/>
    </source>
</evidence>
<protein>
    <submittedName>
        <fullName evidence="4">Metallophosphoesterase</fullName>
    </submittedName>
</protein>
<gene>
    <name evidence="4" type="ORF">CS062_22475</name>
</gene>
<dbReference type="InterPro" id="IPR004843">
    <property type="entry name" value="Calcineurin-like_PHP"/>
</dbReference>
<keyword evidence="1" id="KW-0479">Metal-binding</keyword>
<dbReference type="Proteomes" id="UP000231501">
    <property type="component" value="Unassembled WGS sequence"/>
</dbReference>
<feature type="domain" description="Calcineurin-like phosphoesterase" evidence="3">
    <location>
        <begin position="53"/>
        <end position="140"/>
    </location>
</feature>
<accession>A0A2G9C3F5</accession>
<dbReference type="GO" id="GO:0046872">
    <property type="term" value="F:metal ion binding"/>
    <property type="evidence" value="ECO:0007669"/>
    <property type="project" value="UniProtKB-KW"/>
</dbReference>
<reference evidence="4 5" key="1">
    <citation type="submission" date="2017-11" db="EMBL/GenBank/DDBJ databases">
        <title>Draft genome sequence of Mitsuaria sp. HWN-4.</title>
        <authorList>
            <person name="Gundlapally S.R."/>
        </authorList>
    </citation>
    <scope>NUCLEOTIDE SEQUENCE [LARGE SCALE GENOMIC DNA]</scope>
    <source>
        <strain evidence="4 5">HWN-4</strain>
    </source>
</reference>
<dbReference type="OrthoDB" id="9780884at2"/>
<evidence type="ECO:0000313" key="5">
    <source>
        <dbReference type="Proteomes" id="UP000231501"/>
    </source>
</evidence>
<dbReference type="GO" id="GO:0009245">
    <property type="term" value="P:lipid A biosynthetic process"/>
    <property type="evidence" value="ECO:0007669"/>
    <property type="project" value="TreeGrafter"/>
</dbReference>
<dbReference type="InterPro" id="IPR029052">
    <property type="entry name" value="Metallo-depent_PP-like"/>
</dbReference>
<dbReference type="SUPFAM" id="SSF56300">
    <property type="entry name" value="Metallo-dependent phosphatases"/>
    <property type="match status" value="1"/>
</dbReference>
<dbReference type="EMBL" id="PEOG01000090">
    <property type="protein sequence ID" value="PIM50917.1"/>
    <property type="molecule type" value="Genomic_DNA"/>
</dbReference>
<dbReference type="Pfam" id="PF00149">
    <property type="entry name" value="Metallophos"/>
    <property type="match status" value="1"/>
</dbReference>
<dbReference type="PANTHER" id="PTHR31302:SF31">
    <property type="entry name" value="PHOSPHODIESTERASE YAEI"/>
    <property type="match status" value="1"/>
</dbReference>
<evidence type="ECO:0000256" key="2">
    <source>
        <dbReference type="ARBA" id="ARBA00022801"/>
    </source>
</evidence>
<dbReference type="GO" id="GO:0008758">
    <property type="term" value="F:UDP-2,3-diacylglucosamine hydrolase activity"/>
    <property type="evidence" value="ECO:0007669"/>
    <property type="project" value="TreeGrafter"/>
</dbReference>
<dbReference type="Gene3D" id="3.60.21.10">
    <property type="match status" value="1"/>
</dbReference>
<dbReference type="InterPro" id="IPR051158">
    <property type="entry name" value="Metallophosphoesterase_sf"/>
</dbReference>
<evidence type="ECO:0000313" key="4">
    <source>
        <dbReference type="EMBL" id="PIM50917.1"/>
    </source>
</evidence>
<keyword evidence="2" id="KW-0378">Hydrolase</keyword>
<dbReference type="PANTHER" id="PTHR31302">
    <property type="entry name" value="TRANSMEMBRANE PROTEIN WITH METALLOPHOSPHOESTERASE DOMAIN-RELATED"/>
    <property type="match status" value="1"/>
</dbReference>
<dbReference type="GO" id="GO:0016020">
    <property type="term" value="C:membrane"/>
    <property type="evidence" value="ECO:0007669"/>
    <property type="project" value="GOC"/>
</dbReference>
<name>A0A2G9C3F5_9BURK</name>